<dbReference type="GO" id="GO:0070475">
    <property type="term" value="P:rRNA base methylation"/>
    <property type="evidence" value="ECO:0007669"/>
    <property type="project" value="TreeGrafter"/>
</dbReference>
<evidence type="ECO:0000313" key="13">
    <source>
        <dbReference type="EMBL" id="NLR92481.1"/>
    </source>
</evidence>
<dbReference type="CDD" id="cd18084">
    <property type="entry name" value="RsmE-like"/>
    <property type="match status" value="1"/>
</dbReference>
<evidence type="ECO:0000259" key="12">
    <source>
        <dbReference type="Pfam" id="PF20260"/>
    </source>
</evidence>
<dbReference type="InterPro" id="IPR006700">
    <property type="entry name" value="RsmE"/>
</dbReference>
<dbReference type="EMBL" id="JABAIL010000004">
    <property type="protein sequence ID" value="NLR92481.1"/>
    <property type="molecule type" value="Genomic_DNA"/>
</dbReference>
<evidence type="ECO:0000256" key="2">
    <source>
        <dbReference type="ARBA" id="ARBA00005528"/>
    </source>
</evidence>
<evidence type="ECO:0000256" key="5">
    <source>
        <dbReference type="ARBA" id="ARBA00022603"/>
    </source>
</evidence>
<evidence type="ECO:0000256" key="8">
    <source>
        <dbReference type="ARBA" id="ARBA00025699"/>
    </source>
</evidence>
<gene>
    <name evidence="13" type="ORF">HGP29_14785</name>
</gene>
<dbReference type="SUPFAM" id="SSF88697">
    <property type="entry name" value="PUA domain-like"/>
    <property type="match status" value="1"/>
</dbReference>
<dbReference type="InterPro" id="IPR029028">
    <property type="entry name" value="Alpha/beta_knot_MTases"/>
</dbReference>
<evidence type="ECO:0000256" key="7">
    <source>
        <dbReference type="ARBA" id="ARBA00022691"/>
    </source>
</evidence>
<evidence type="ECO:0000256" key="3">
    <source>
        <dbReference type="ARBA" id="ARBA00022490"/>
    </source>
</evidence>
<dbReference type="InterPro" id="IPR046886">
    <property type="entry name" value="RsmE_MTase_dom"/>
</dbReference>
<keyword evidence="5 10" id="KW-0489">Methyltransferase</keyword>
<dbReference type="GO" id="GO:0005737">
    <property type="term" value="C:cytoplasm"/>
    <property type="evidence" value="ECO:0007669"/>
    <property type="project" value="UniProtKB-SubCell"/>
</dbReference>
<dbReference type="NCBIfam" id="NF008702">
    <property type="entry name" value="PRK11713.6-1"/>
    <property type="match status" value="1"/>
</dbReference>
<comment type="function">
    <text evidence="8 10">Specifically methylates the N3 position of the uracil ring of uridine 1498 (m3U1498) in 16S rRNA. Acts on the fully assembled 30S ribosomal subunit.</text>
</comment>
<proteinExistence type="inferred from homology"/>
<evidence type="ECO:0000259" key="11">
    <source>
        <dbReference type="Pfam" id="PF04452"/>
    </source>
</evidence>
<feature type="domain" description="Ribosomal RNA small subunit methyltransferase E PUA-like" evidence="12">
    <location>
        <begin position="21"/>
        <end position="65"/>
    </location>
</feature>
<accession>A0A7X8SLL5</accession>
<dbReference type="GO" id="GO:0070042">
    <property type="term" value="F:rRNA (uridine-N3-)-methyltransferase activity"/>
    <property type="evidence" value="ECO:0007669"/>
    <property type="project" value="TreeGrafter"/>
</dbReference>
<comment type="similarity">
    <text evidence="2 10">Belongs to the RNA methyltransferase RsmE family.</text>
</comment>
<dbReference type="Gene3D" id="3.40.1280.10">
    <property type="match status" value="1"/>
</dbReference>
<dbReference type="PANTHER" id="PTHR30027">
    <property type="entry name" value="RIBOSOMAL RNA SMALL SUBUNIT METHYLTRANSFERASE E"/>
    <property type="match status" value="1"/>
</dbReference>
<dbReference type="EC" id="2.1.1.193" evidence="10"/>
<dbReference type="Pfam" id="PF04452">
    <property type="entry name" value="Methyltrans_RNA"/>
    <property type="match status" value="1"/>
</dbReference>
<evidence type="ECO:0000313" key="14">
    <source>
        <dbReference type="Proteomes" id="UP000585050"/>
    </source>
</evidence>
<evidence type="ECO:0000256" key="6">
    <source>
        <dbReference type="ARBA" id="ARBA00022679"/>
    </source>
</evidence>
<protein>
    <recommendedName>
        <fullName evidence="10">Ribosomal RNA small subunit methyltransferase E</fullName>
        <ecNumber evidence="10">2.1.1.193</ecNumber>
    </recommendedName>
</protein>
<dbReference type="PANTHER" id="PTHR30027:SF3">
    <property type="entry name" value="16S RRNA (URACIL(1498)-N(3))-METHYLTRANSFERASE"/>
    <property type="match status" value="1"/>
</dbReference>
<organism evidence="13 14">
    <name type="scientific">Flammeovirga agarivorans</name>
    <dbReference type="NCBI Taxonomy" id="2726742"/>
    <lineage>
        <taxon>Bacteria</taxon>
        <taxon>Pseudomonadati</taxon>
        <taxon>Bacteroidota</taxon>
        <taxon>Cytophagia</taxon>
        <taxon>Cytophagales</taxon>
        <taxon>Flammeovirgaceae</taxon>
        <taxon>Flammeovirga</taxon>
    </lineage>
</organism>
<dbReference type="InterPro" id="IPR029026">
    <property type="entry name" value="tRNA_m1G_MTases_N"/>
</dbReference>
<dbReference type="InterPro" id="IPR015947">
    <property type="entry name" value="PUA-like_sf"/>
</dbReference>
<comment type="catalytic activity">
    <reaction evidence="9 10">
        <text>uridine(1498) in 16S rRNA + S-adenosyl-L-methionine = N(3)-methyluridine(1498) in 16S rRNA + S-adenosyl-L-homocysteine + H(+)</text>
        <dbReference type="Rhea" id="RHEA:42920"/>
        <dbReference type="Rhea" id="RHEA-COMP:10283"/>
        <dbReference type="Rhea" id="RHEA-COMP:10284"/>
        <dbReference type="ChEBI" id="CHEBI:15378"/>
        <dbReference type="ChEBI" id="CHEBI:57856"/>
        <dbReference type="ChEBI" id="CHEBI:59789"/>
        <dbReference type="ChEBI" id="CHEBI:65315"/>
        <dbReference type="ChEBI" id="CHEBI:74502"/>
        <dbReference type="EC" id="2.1.1.193"/>
    </reaction>
</comment>
<keyword evidence="14" id="KW-1185">Reference proteome</keyword>
<dbReference type="PIRSF" id="PIRSF015601">
    <property type="entry name" value="MTase_slr0722"/>
    <property type="match status" value="1"/>
</dbReference>
<keyword evidence="3 10" id="KW-0963">Cytoplasm</keyword>
<dbReference type="Pfam" id="PF20260">
    <property type="entry name" value="PUA_4"/>
    <property type="match status" value="1"/>
</dbReference>
<feature type="domain" description="Ribosomal RNA small subunit methyltransferase E methyltransferase" evidence="11">
    <location>
        <begin position="76"/>
        <end position="228"/>
    </location>
</feature>
<dbReference type="AlphaFoldDB" id="A0A7X8SLL5"/>
<evidence type="ECO:0000256" key="1">
    <source>
        <dbReference type="ARBA" id="ARBA00004496"/>
    </source>
</evidence>
<comment type="caution">
    <text evidence="13">The sequence shown here is derived from an EMBL/GenBank/DDBJ whole genome shotgun (WGS) entry which is preliminary data.</text>
</comment>
<dbReference type="Proteomes" id="UP000585050">
    <property type="component" value="Unassembled WGS sequence"/>
</dbReference>
<keyword evidence="6 10" id="KW-0808">Transferase</keyword>
<evidence type="ECO:0000256" key="4">
    <source>
        <dbReference type="ARBA" id="ARBA00022552"/>
    </source>
</evidence>
<keyword evidence="4 10" id="KW-0698">rRNA processing</keyword>
<evidence type="ECO:0000256" key="9">
    <source>
        <dbReference type="ARBA" id="ARBA00047944"/>
    </source>
</evidence>
<name>A0A7X8SLL5_9BACT</name>
<comment type="subcellular location">
    <subcellularLocation>
        <location evidence="1 10">Cytoplasm</location>
    </subcellularLocation>
</comment>
<dbReference type="InterPro" id="IPR046887">
    <property type="entry name" value="RsmE_PUA-like"/>
</dbReference>
<dbReference type="SUPFAM" id="SSF75217">
    <property type="entry name" value="alpha/beta knot"/>
    <property type="match status" value="1"/>
</dbReference>
<dbReference type="NCBIfam" id="TIGR00046">
    <property type="entry name" value="RsmE family RNA methyltransferase"/>
    <property type="match status" value="1"/>
</dbReference>
<dbReference type="Gene3D" id="2.40.240.20">
    <property type="entry name" value="Hypothetical PUA domain-like, domain 1"/>
    <property type="match status" value="1"/>
</dbReference>
<evidence type="ECO:0000256" key="10">
    <source>
        <dbReference type="PIRNR" id="PIRNR015601"/>
    </source>
</evidence>
<keyword evidence="7 10" id="KW-0949">S-adenosyl-L-methionine</keyword>
<reference evidence="13 14" key="1">
    <citation type="submission" date="2020-04" db="EMBL/GenBank/DDBJ databases">
        <title>Flammeovirga sp. SR4, a novel species isolated from seawater.</title>
        <authorList>
            <person name="Wang X."/>
        </authorList>
    </citation>
    <scope>NUCLEOTIDE SEQUENCE [LARGE SCALE GENOMIC DNA]</scope>
    <source>
        <strain evidence="13 14">SR4</strain>
    </source>
</reference>
<sequence length="233" mass="26712">MRLFFHKDIRPDDQEVTLLSEDSKHIVKVLRMNIGDDLHLMDGKGHRYHCQITDAHQKKCKVKVLDVEIMHKAGAHVHIAIAPTKNMDRIEFFLEKAIEIGVSSITFFYSKHSERKNIKLERLERIAVSAMKQSRKFWLPEMNEVKSVSDVLTCNHKGKFIAYVPTVSTEHLFKKLNNNEDTIVLVGPEGGFSEDEAQLAKENGFEWVSLGKERLRTETAGIVAVQIMNMIDL</sequence>
<dbReference type="RefSeq" id="WP_168883191.1">
    <property type="nucleotide sequence ID" value="NZ_JABAIL010000004.1"/>
</dbReference>